<feature type="non-terminal residue" evidence="3">
    <location>
        <position position="2426"/>
    </location>
</feature>
<accession>G5IIU4</accession>
<feature type="compositionally biased region" description="Polar residues" evidence="1">
    <location>
        <begin position="375"/>
        <end position="385"/>
    </location>
</feature>
<feature type="compositionally biased region" description="Low complexity" evidence="1">
    <location>
        <begin position="255"/>
        <end position="326"/>
    </location>
</feature>
<gene>
    <name evidence="3" type="ORF">HMPREF9473_03422</name>
</gene>
<dbReference type="HOGENOM" id="CLU_229086_0_0_9"/>
<feature type="region of interest" description="Disordered" evidence="1">
    <location>
        <begin position="731"/>
        <end position="802"/>
    </location>
</feature>
<keyword evidence="4" id="KW-1185">Reference proteome</keyword>
<evidence type="ECO:0000256" key="1">
    <source>
        <dbReference type="SAM" id="MobiDB-lite"/>
    </source>
</evidence>
<feature type="region of interest" description="Disordered" evidence="1">
    <location>
        <begin position="209"/>
        <end position="397"/>
    </location>
</feature>
<dbReference type="RefSeq" id="WP_006781407.1">
    <property type="nucleotide sequence ID" value="NZ_JH379028.1"/>
</dbReference>
<feature type="compositionally biased region" description="Gly residues" evidence="1">
    <location>
        <begin position="235"/>
        <end position="244"/>
    </location>
</feature>
<feature type="compositionally biased region" description="Polar residues" evidence="1">
    <location>
        <begin position="327"/>
        <end position="367"/>
    </location>
</feature>
<dbReference type="Gene3D" id="2.160.20.110">
    <property type="match status" value="6"/>
</dbReference>
<sequence>KVGGIQDEPILDCITKTKGKDRLGYLMIGIVCVLAVGGIGYAAHSIGTASAKSREKILIYTEEELEQYLLDEESEEYNLNGRYQLEEDLELGWLWKSIGTNVEPFTGSFDGNGHVVSGLTRPLFGVMKKASVENLFLSETMITNPCTYYDGEHYVDGYGALAAYVIDSEIANCGMGGEIQASNPVETWYQIEKASPAEALEWKELETTEEVTKEVIGPAGDETPERTETEVKGPGVAGGAGNGGAESSVEESSVEESSQVENGQLESSSSENSQTESSSSEGSQFESSSSESGQLECSSSESSQPGSSPSESGQSESSPSGSDQPGNSPSENAQPEGSLSENSQPESGSSENSQHESNLSESSQSGNHQEESAQTDKTQADNSINEPDEEPETVALQKIDRQYRMMKLSEVIGPDIEADLAEATPPDAQEVYKPNIATPSEAEKEKENSYMGGDGEALYLAVTADRVLAGGLIAQLEGTTTVTDCFTCATIITQIEHADTWTGGFAGKLGEAVHLENSYSAGVLDGSDRVGGFVADNHGRIENSYSSTALTMSGRVRGGFCAEGNGRFTGCVYDRQMACTDDRNAQEAGSIDEVPSAGKGADGELAIESPSDSAAISLEARNTIQMSGIEEYIPGTWYQTDNAYPQIEYFALHENQTIADYSRVSAVTLILPEGMTLRNVILEEGQIILPEEMDGQSITWSVEGDIHIDENHQIHMGSRIDSIPEEAETAETPIIPNTIPGSSPESVLEEPTESEIPRGPGFERPLETETPRGPGLEEPAESEGPRGPGLENPVETTNSQEPPVNISMHKRLLLTSVYENQETEASVPESESDKQTQKKAQIKAISGVAAKTYSLDINPIVNTEVTYADWNAVGEAVYNDINGMGIYKPTKGDGSAANPFEISTPEALAWFAYAIYKETKGNWCMVMKNDIDLNGEKYNNGAGRLKWPGINIVHTSKQVGYSGTIDGNGHAISNFYASTGFIGDAFNGTIRDFGIESGEAVGASLGAIATDTSYVAWTGSETKALFQRCYNKANVKADTGGGGYPHAAGIVAKAREGTRIIDCYNMGNITAANTGYYEAGGIATYRPKVVENCYNTGIVIIEGNTTSSLADGLSTGGTIKNSYSLEGTAAGKRGGVLTETQMKSWALAYKLNGESMAGPWTYQEGSYPGFGSPAPAPSWGAVTQGVADGLVTATAASTNADGAYVIDTAEKLALFAYDVNAGTKTKAGAKLTTNIDLMGRQYGGTADAPIRWIPIGTADNVYQGNFGGPSVIANMRVEQAGVGGLFGYAGGGAMISTVGLDTSCSVTTTAPPAGRDSGTAAMVGIIKNVDEYAPMYILMCYSRASVAGHGSNTGTFVGQDIGTLSNGANTIGNSYAAGALSTSSGTVGALAGYFPCTGNRGMIMDSYWDEQISGVLSLNEVSQGTPEQLNVSSKTTAEMKSDAILSLLNTNSSSWIRSDDKNNGYPSFGTASTVYTSWEDVGQAAPAPSSRYPSSSITPGTVGNPYLIKTAEDLSWFAYQVNNAAGRNNLCGELRNDINLYGSFYNGENAYDPNDSSATLDKALRWVPIGSDADGKRYTGTFNGNGHTITAMLAKDVGNQGLFGTLGDNAAIKKTSISDSRIEVTGYHAGGIAGYVNGTGVTITECGNKGNLTGKGAYFGGCVGGADSTAEVTLEGCYNGEGSTVSNTAGDYTGGILGGGRNTSSESCRVTIRNCINRGSVSGVSGVGGIIGRGTQVTVTGCYHAGHVTASGSGVVGSIAGYGDVEGAPISDCLIEKPYASGTSVNGVLVETKGMGTWGAAWRLNGSSLKQSTGFTWTYVEGSSYPVLNTTELAPAESWESVGEALEYGLLKDMGKPSGDGNTSPYQIQTAEQLAWFAYMVNNSYTEYKEKNVRLEADINLFGSTYTTFTGDPVLDNIASAVQWKPIGDATVRSYKGTFDGRGHEIDGMYINGRTCLGLFGIIEYPVKIRNLGIGASSKIVGSGESCAMVAGGAWVVNRGGGEMTDCYNLGTLETTNKWTGVFVGDDMGICDGFSVIISNCYNAGSANSFAMVDSGVIENCYADTTVNSKNGVFLSGSGSGVTKMTTEQMKSSDVVKKLNTIGSGESGTLRTGTDRVWYTSLDAEKTKGYPTFEAPTTVAVEFVQDTPEGGSSVTLKDSGSNSVTITDMKLRSFGPADSTFTPGTTGDAGNAFDQTTYTDVTGANSNYHKYGYTNANANLAFKAGGTDLKGLSQSLNNPVTSLGNVSSVSLGRAAAYTKPEDRYVLLEGASGTDRYEIQMTVKGSVGKTLSVMMPVKVTMAQLTPDGTDHKDYSVDLNITNKNAYPIDGKILKAESKKESGYAVLTPVKASIALSNTGMLAADTGGVRLGLANLAGKSGPLSGEKYYDKDAAAGGTSWMEYRLKYGGVLPYRYFMEYSGIHVAETK</sequence>
<organism evidence="3 4">
    <name type="scientific">Hungatella hathewayi WAL-18680</name>
    <dbReference type="NCBI Taxonomy" id="742737"/>
    <lineage>
        <taxon>Bacteria</taxon>
        <taxon>Bacillati</taxon>
        <taxon>Bacillota</taxon>
        <taxon>Clostridia</taxon>
        <taxon>Lachnospirales</taxon>
        <taxon>Lachnospiraceae</taxon>
        <taxon>Hungatella</taxon>
    </lineage>
</organism>
<evidence type="ECO:0008006" key="5">
    <source>
        <dbReference type="Google" id="ProtNLM"/>
    </source>
</evidence>
<keyword evidence="2" id="KW-0812">Transmembrane</keyword>
<evidence type="ECO:0000313" key="4">
    <source>
        <dbReference type="Proteomes" id="UP000005384"/>
    </source>
</evidence>
<name>G5IIU4_9FIRM</name>
<dbReference type="Proteomes" id="UP000005384">
    <property type="component" value="Unassembled WGS sequence"/>
</dbReference>
<comment type="caution">
    <text evidence="3">The sequence shown here is derived from an EMBL/GenBank/DDBJ whole genome shotgun (WGS) entry which is preliminary data.</text>
</comment>
<evidence type="ECO:0000256" key="2">
    <source>
        <dbReference type="SAM" id="Phobius"/>
    </source>
</evidence>
<feature type="non-terminal residue" evidence="3">
    <location>
        <position position="1"/>
    </location>
</feature>
<evidence type="ECO:0000313" key="3">
    <source>
        <dbReference type="EMBL" id="EHI58593.1"/>
    </source>
</evidence>
<proteinExistence type="predicted"/>
<dbReference type="EMBL" id="ADLN01000093">
    <property type="protein sequence ID" value="EHI58593.1"/>
    <property type="molecule type" value="Genomic_DNA"/>
</dbReference>
<keyword evidence="2" id="KW-1133">Transmembrane helix</keyword>
<keyword evidence="2" id="KW-0472">Membrane</keyword>
<reference evidence="3 4" key="1">
    <citation type="submission" date="2011-08" db="EMBL/GenBank/DDBJ databases">
        <title>The Genome Sequence of Clostridium hathewayi WAL-18680.</title>
        <authorList>
            <consortium name="The Broad Institute Genome Sequencing Platform"/>
            <person name="Earl A."/>
            <person name="Ward D."/>
            <person name="Feldgarden M."/>
            <person name="Gevers D."/>
            <person name="Finegold S.M."/>
            <person name="Summanen P.H."/>
            <person name="Molitoris D.R."/>
            <person name="Song M."/>
            <person name="Daigneault M."/>
            <person name="Allen-Vercoe E."/>
            <person name="Young S.K."/>
            <person name="Zeng Q."/>
            <person name="Gargeya S."/>
            <person name="Fitzgerald M."/>
            <person name="Haas B."/>
            <person name="Abouelleil A."/>
            <person name="Alvarado L."/>
            <person name="Arachchi H.M."/>
            <person name="Berlin A."/>
            <person name="Brown A."/>
            <person name="Chapman S.B."/>
            <person name="Chen Z."/>
            <person name="Dunbar C."/>
            <person name="Freedman E."/>
            <person name="Gearin G."/>
            <person name="Gellesch M."/>
            <person name="Goldberg J."/>
            <person name="Griggs A."/>
            <person name="Gujja S."/>
            <person name="Heiman D."/>
            <person name="Howarth C."/>
            <person name="Larson L."/>
            <person name="Lui A."/>
            <person name="MacDonald P.J.P."/>
            <person name="Montmayeur A."/>
            <person name="Murphy C."/>
            <person name="Neiman D."/>
            <person name="Pearson M."/>
            <person name="Priest M."/>
            <person name="Roberts A."/>
            <person name="Saif S."/>
            <person name="Shea T."/>
            <person name="Shenoy N."/>
            <person name="Sisk P."/>
            <person name="Stolte C."/>
            <person name="Sykes S."/>
            <person name="Wortman J."/>
            <person name="Nusbaum C."/>
            <person name="Birren B."/>
        </authorList>
    </citation>
    <scope>NUCLEOTIDE SEQUENCE [LARGE SCALE GENOMIC DNA]</scope>
    <source>
        <strain evidence="3 4">WAL-18680</strain>
    </source>
</reference>
<feature type="transmembrane region" description="Helical" evidence="2">
    <location>
        <begin position="23"/>
        <end position="43"/>
    </location>
</feature>
<protein>
    <recommendedName>
        <fullName evidence="5">GLUG domain-containing protein</fullName>
    </recommendedName>
</protein>